<dbReference type="RefSeq" id="WP_132241496.1">
    <property type="nucleotide sequence ID" value="NZ_SLZU01000001.1"/>
</dbReference>
<evidence type="ECO:0000313" key="3">
    <source>
        <dbReference type="Proteomes" id="UP000295696"/>
    </source>
</evidence>
<evidence type="ECO:0000313" key="2">
    <source>
        <dbReference type="EMBL" id="TCS67426.1"/>
    </source>
</evidence>
<sequence length="233" mass="25098">MVRALAVLLALCAAAEATAQCRLALALALDVSSSVDADEHDLQRRGMAAALNDRDIRDAILSGAPGHVAIAAYEWSGRDKQAMLLDWTVLESEAQIDRAVAALLLPERSHDNFPTAMGYALGYGATLLDRGPRCTRKVLDLSGDGRSNEGFPPALAYRHFPFERITVNGLAVLEDGPELAEYFAQEVIRGPRAFVEVSQGYEGYQQAMTRKLFREINDLAVGQAGPPSAGSRG</sequence>
<gene>
    <name evidence="2" type="ORF">EDD52_101527</name>
</gene>
<dbReference type="AlphaFoldDB" id="A0A4R3JM30"/>
<comment type="caution">
    <text evidence="2">The sequence shown here is derived from an EMBL/GenBank/DDBJ whole genome shotgun (WGS) entry which is preliminary data.</text>
</comment>
<keyword evidence="3" id="KW-1185">Reference proteome</keyword>
<reference evidence="2 3" key="1">
    <citation type="submission" date="2019-03" db="EMBL/GenBank/DDBJ databases">
        <title>Genomic Encyclopedia of Type Strains, Phase IV (KMG-IV): sequencing the most valuable type-strain genomes for metagenomic binning, comparative biology and taxonomic classification.</title>
        <authorList>
            <person name="Goeker M."/>
        </authorList>
    </citation>
    <scope>NUCLEOTIDE SEQUENCE [LARGE SCALE GENOMIC DNA]</scope>
    <source>
        <strain evidence="2 3">DSM 104836</strain>
    </source>
</reference>
<dbReference type="OrthoDB" id="9792179at2"/>
<protein>
    <submittedName>
        <fullName evidence="2">Uncharacterized protein DUF1194</fullName>
    </submittedName>
</protein>
<organism evidence="2 3">
    <name type="scientific">Primorskyibacter sedentarius</name>
    <dbReference type="NCBI Taxonomy" id="745311"/>
    <lineage>
        <taxon>Bacteria</taxon>
        <taxon>Pseudomonadati</taxon>
        <taxon>Pseudomonadota</taxon>
        <taxon>Alphaproteobacteria</taxon>
        <taxon>Rhodobacterales</taxon>
        <taxon>Roseobacteraceae</taxon>
        <taxon>Primorskyibacter</taxon>
    </lineage>
</organism>
<evidence type="ECO:0000256" key="1">
    <source>
        <dbReference type="SAM" id="SignalP"/>
    </source>
</evidence>
<keyword evidence="1" id="KW-0732">Signal</keyword>
<dbReference type="Pfam" id="PF06707">
    <property type="entry name" value="DUF1194"/>
    <property type="match status" value="1"/>
</dbReference>
<dbReference type="Proteomes" id="UP000295696">
    <property type="component" value="Unassembled WGS sequence"/>
</dbReference>
<name>A0A4R3JM30_9RHOB</name>
<dbReference type="InterPro" id="IPR036465">
    <property type="entry name" value="vWFA_dom_sf"/>
</dbReference>
<feature type="signal peptide" evidence="1">
    <location>
        <begin position="1"/>
        <end position="19"/>
    </location>
</feature>
<proteinExistence type="predicted"/>
<feature type="chain" id="PRO_5020523044" evidence="1">
    <location>
        <begin position="20"/>
        <end position="233"/>
    </location>
</feature>
<dbReference type="InterPro" id="IPR010607">
    <property type="entry name" value="DUF1194"/>
</dbReference>
<dbReference type="EMBL" id="SLZU01000001">
    <property type="protein sequence ID" value="TCS67426.1"/>
    <property type="molecule type" value="Genomic_DNA"/>
</dbReference>
<dbReference type="SUPFAM" id="SSF53300">
    <property type="entry name" value="vWA-like"/>
    <property type="match status" value="1"/>
</dbReference>
<accession>A0A4R3JM30</accession>